<reference evidence="1 2" key="1">
    <citation type="journal article" date="2019" name="Sci. Rep.">
        <title>Extended insight into the Mycobacterium chelonae-abscessus complex through whole genome sequencing of Mycobacterium salmoniphilum outbreak and Mycobacterium salmoniphilum-like strains.</title>
        <authorList>
            <person name="Behra P.R.K."/>
            <person name="Das S."/>
            <person name="Pettersson B.M.F."/>
            <person name="Shirreff L."/>
            <person name="DuCote T."/>
            <person name="Jacobsson K.G."/>
            <person name="Ennis D.G."/>
            <person name="Kirsebom L.A."/>
        </authorList>
    </citation>
    <scope>NUCLEOTIDE SEQUENCE [LARGE SCALE GENOMIC DNA]</scope>
    <source>
        <strain evidence="1 2">DE 4585</strain>
    </source>
</reference>
<dbReference type="Proteomes" id="UP000295117">
    <property type="component" value="Unassembled WGS sequence"/>
</dbReference>
<dbReference type="EMBL" id="PECH01000001">
    <property type="protein sequence ID" value="TDZ87449.1"/>
    <property type="molecule type" value="Genomic_DNA"/>
</dbReference>
<sequence>MYETTLAAFHKVQSTFDPHFINSVVLTILGITEDADAYVLKQISESTPAGASRVARSADDIPNIVTDLIRARTAAH</sequence>
<organism evidence="1 2">
    <name type="scientific">Mycobacteroides salmoniphilum</name>
    <dbReference type="NCBI Taxonomy" id="404941"/>
    <lineage>
        <taxon>Bacteria</taxon>
        <taxon>Bacillati</taxon>
        <taxon>Actinomycetota</taxon>
        <taxon>Actinomycetes</taxon>
        <taxon>Mycobacteriales</taxon>
        <taxon>Mycobacteriaceae</taxon>
        <taxon>Mycobacteroides</taxon>
    </lineage>
</organism>
<protein>
    <submittedName>
        <fullName evidence="1">Uncharacterized protein</fullName>
    </submittedName>
</protein>
<gene>
    <name evidence="1" type="ORF">DE4585_00443</name>
</gene>
<dbReference type="AlphaFoldDB" id="A0A4R8S7K4"/>
<proteinExistence type="predicted"/>
<accession>A0A4R8S7K4</accession>
<comment type="caution">
    <text evidence="1">The sequence shown here is derived from an EMBL/GenBank/DDBJ whole genome shotgun (WGS) entry which is preliminary data.</text>
</comment>
<name>A0A4R8S7K4_9MYCO</name>
<evidence type="ECO:0000313" key="2">
    <source>
        <dbReference type="Proteomes" id="UP000295117"/>
    </source>
</evidence>
<evidence type="ECO:0000313" key="1">
    <source>
        <dbReference type="EMBL" id="TDZ87449.1"/>
    </source>
</evidence>